<reference evidence="2 3" key="1">
    <citation type="submission" date="2023-09" db="EMBL/GenBank/DDBJ databases">
        <authorList>
            <person name="Wang M."/>
        </authorList>
    </citation>
    <scope>NUCLEOTIDE SEQUENCE [LARGE SCALE GENOMIC DNA]</scope>
    <source>
        <strain evidence="2">GT-2023</strain>
        <tissue evidence="2">Liver</tissue>
    </source>
</reference>
<gene>
    <name evidence="2" type="ORF">QQF64_003024</name>
</gene>
<sequence>MMTMISGRRGCRFGVLCRTALISISEPGFGFHLWMSTLAKGEIWIEVHPEPGYILPLPPSCQLCINSPCANPSRETSARSVDKSKPRDGKDEARRIKRSVTIQKKTTELGYSILEKQRLASQSSLLCLFDTC</sequence>
<dbReference type="EMBL" id="JAYMGO010000011">
    <property type="protein sequence ID" value="KAL1264997.1"/>
    <property type="molecule type" value="Genomic_DNA"/>
</dbReference>
<protein>
    <submittedName>
        <fullName evidence="2">Uncharacterized protein</fullName>
    </submittedName>
</protein>
<evidence type="ECO:0000313" key="2">
    <source>
        <dbReference type="EMBL" id="KAL1264997.1"/>
    </source>
</evidence>
<feature type="compositionally biased region" description="Basic and acidic residues" evidence="1">
    <location>
        <begin position="76"/>
        <end position="94"/>
    </location>
</feature>
<dbReference type="Proteomes" id="UP001558613">
    <property type="component" value="Unassembled WGS sequence"/>
</dbReference>
<organism evidence="2 3">
    <name type="scientific">Cirrhinus molitorella</name>
    <name type="common">mud carp</name>
    <dbReference type="NCBI Taxonomy" id="172907"/>
    <lineage>
        <taxon>Eukaryota</taxon>
        <taxon>Metazoa</taxon>
        <taxon>Chordata</taxon>
        <taxon>Craniata</taxon>
        <taxon>Vertebrata</taxon>
        <taxon>Euteleostomi</taxon>
        <taxon>Actinopterygii</taxon>
        <taxon>Neopterygii</taxon>
        <taxon>Teleostei</taxon>
        <taxon>Ostariophysi</taxon>
        <taxon>Cypriniformes</taxon>
        <taxon>Cyprinidae</taxon>
        <taxon>Labeoninae</taxon>
        <taxon>Labeonini</taxon>
        <taxon>Cirrhinus</taxon>
    </lineage>
</organism>
<keyword evidence="3" id="KW-1185">Reference proteome</keyword>
<comment type="caution">
    <text evidence="2">The sequence shown here is derived from an EMBL/GenBank/DDBJ whole genome shotgun (WGS) entry which is preliminary data.</text>
</comment>
<feature type="region of interest" description="Disordered" evidence="1">
    <location>
        <begin position="70"/>
        <end position="98"/>
    </location>
</feature>
<name>A0ABR3MIT4_9TELE</name>
<evidence type="ECO:0000313" key="3">
    <source>
        <dbReference type="Proteomes" id="UP001558613"/>
    </source>
</evidence>
<accession>A0ABR3MIT4</accession>
<evidence type="ECO:0000256" key="1">
    <source>
        <dbReference type="SAM" id="MobiDB-lite"/>
    </source>
</evidence>
<proteinExistence type="predicted"/>